<dbReference type="STRING" id="6184.A0A430QRC3"/>
<comment type="caution">
    <text evidence="3">The sequence shown here is derived from an EMBL/GenBank/DDBJ whole genome shotgun (WGS) entry which is preliminary data.</text>
</comment>
<keyword evidence="2" id="KW-0472">Membrane</keyword>
<name>A0A430QRC3_SCHBO</name>
<keyword evidence="4" id="KW-1185">Reference proteome</keyword>
<feature type="transmembrane region" description="Helical" evidence="2">
    <location>
        <begin position="175"/>
        <end position="198"/>
    </location>
</feature>
<gene>
    <name evidence="3" type="ORF">DC041_0002221</name>
</gene>
<feature type="region of interest" description="Disordered" evidence="1">
    <location>
        <begin position="555"/>
        <end position="576"/>
    </location>
</feature>
<reference evidence="3 4" key="1">
    <citation type="journal article" date="2019" name="PLoS Pathog.">
        <title>Genome sequence of the bovine parasite Schistosoma bovis Tanzania.</title>
        <authorList>
            <person name="Oey H."/>
            <person name="Zakrzewski M."/>
            <person name="Gobert G."/>
            <person name="Gravermann K."/>
            <person name="Stoye J."/>
            <person name="Jones M."/>
            <person name="Mcmanus D."/>
            <person name="Krause L."/>
        </authorList>
    </citation>
    <scope>NUCLEOTIDE SEQUENCE [LARGE SCALE GENOMIC DNA]</scope>
    <source>
        <strain evidence="3 4">TAN1997</strain>
    </source>
</reference>
<keyword evidence="2" id="KW-1133">Transmembrane helix</keyword>
<keyword evidence="2" id="KW-0812">Transmembrane</keyword>
<dbReference type="AlphaFoldDB" id="A0A430QRC3"/>
<evidence type="ECO:0000256" key="1">
    <source>
        <dbReference type="SAM" id="MobiDB-lite"/>
    </source>
</evidence>
<organism evidence="3 4">
    <name type="scientific">Schistosoma bovis</name>
    <name type="common">Blood fluke</name>
    <dbReference type="NCBI Taxonomy" id="6184"/>
    <lineage>
        <taxon>Eukaryota</taxon>
        <taxon>Metazoa</taxon>
        <taxon>Spiralia</taxon>
        <taxon>Lophotrochozoa</taxon>
        <taxon>Platyhelminthes</taxon>
        <taxon>Trematoda</taxon>
        <taxon>Digenea</taxon>
        <taxon>Strigeidida</taxon>
        <taxon>Schistosomatoidea</taxon>
        <taxon>Schistosomatidae</taxon>
        <taxon>Schistosoma</taxon>
    </lineage>
</organism>
<proteinExistence type="predicted"/>
<protein>
    <submittedName>
        <fullName evidence="3">Uncharacterized protein</fullName>
    </submittedName>
</protein>
<dbReference type="EMBL" id="QMKO01001453">
    <property type="protein sequence ID" value="RTG90249.1"/>
    <property type="molecule type" value="Genomic_DNA"/>
</dbReference>
<accession>A0A430QRC3</accession>
<evidence type="ECO:0000313" key="3">
    <source>
        <dbReference type="EMBL" id="RTG90249.1"/>
    </source>
</evidence>
<sequence length="576" mass="65944">MEYLENAPLEPGCPTFERSVIKKLGARVIDSVMKWPQPSVLSELWHSWSRNKVNRKPLYAILGFHLQLYTAMEYLENAPLEPGCPTFERSVIKKLGARVIDSVMKWPQPSVLSELWHSWSRNKGLCFCWCVYSKIFEPNVWEAHNFNNVNSLHSGLTNHVSNVNLFGPPERSPSIYLIIGVLMLFGLWFTSMLTIYFVRILLKPGKSTLNHDGLSKSRKILQALEKNLSHQVETYDLKSPNVISSYDNNDNSDYLNWNEVNKILGQSKINMFFSNTQLSALVSLLHESYIIETKYLLEKISGTAQKLSVAEDLYIKSQTKKCLLIFPCYSKKCIDKEMYMVMNRVQNKVSDLKHEVITHNRRWRCILAVLHNSCTSFAGFYNVNDISTSSDSFKTTFECKESENPEQVKSFFKDTCDSKNESHEKLDNFTTEFFENKNKFISPGENESVTGMCNIDEDFPGDPRNISKNDVPDSYGDNPQMVDANKQNYSNLHSTKIPTFIHFSLSSQKTSRKWKSGCVQKKHIFQHVYGSGLSALSTKHRSGNISQNGELRIPFEGFTNTTNPATGIRKPESIKF</sequence>
<evidence type="ECO:0000256" key="2">
    <source>
        <dbReference type="SAM" id="Phobius"/>
    </source>
</evidence>
<dbReference type="Proteomes" id="UP000290809">
    <property type="component" value="Unassembled WGS sequence"/>
</dbReference>
<evidence type="ECO:0000313" key="4">
    <source>
        <dbReference type="Proteomes" id="UP000290809"/>
    </source>
</evidence>